<evidence type="ECO:0000313" key="5">
    <source>
        <dbReference type="EMBL" id="SUZ82462.1"/>
    </source>
</evidence>
<dbReference type="EMBL" id="UINC01001508">
    <property type="protein sequence ID" value="SUZ82462.1"/>
    <property type="molecule type" value="Genomic_DNA"/>
</dbReference>
<accession>A0A381QSU9</accession>
<dbReference type="FunFam" id="3.40.50.300:FF:000421">
    <property type="entry name" value="Branched-chain amino acid ABC transporter ATP-binding protein"/>
    <property type="match status" value="1"/>
</dbReference>
<dbReference type="GO" id="GO:0005886">
    <property type="term" value="C:plasma membrane"/>
    <property type="evidence" value="ECO:0007669"/>
    <property type="project" value="TreeGrafter"/>
</dbReference>
<gene>
    <name evidence="5" type="ORF">METZ01_LOCUS35316</name>
</gene>
<dbReference type="InterPro" id="IPR003593">
    <property type="entry name" value="AAA+_ATPase"/>
</dbReference>
<dbReference type="Gene3D" id="3.40.50.300">
    <property type="entry name" value="P-loop containing nucleotide triphosphate hydrolases"/>
    <property type="match status" value="1"/>
</dbReference>
<dbReference type="PANTHER" id="PTHR45772">
    <property type="entry name" value="CONSERVED COMPONENT OF ABC TRANSPORTER FOR NATURAL AMINO ACIDS-RELATED"/>
    <property type="match status" value="1"/>
</dbReference>
<dbReference type="AlphaFoldDB" id="A0A381QSU9"/>
<protein>
    <recommendedName>
        <fullName evidence="4">ABC transporter domain-containing protein</fullName>
    </recommendedName>
</protein>
<dbReference type="InterPro" id="IPR003439">
    <property type="entry name" value="ABC_transporter-like_ATP-bd"/>
</dbReference>
<keyword evidence="2" id="KW-0547">Nucleotide-binding</keyword>
<dbReference type="Pfam" id="PF12399">
    <property type="entry name" value="BCA_ABC_TP_C"/>
    <property type="match status" value="1"/>
</dbReference>
<dbReference type="PANTHER" id="PTHR45772:SF1">
    <property type="entry name" value="ABC TRANSPORTER ATP-BINDING PROTEIN"/>
    <property type="match status" value="1"/>
</dbReference>
<name>A0A381QSU9_9ZZZZ</name>
<dbReference type="SMART" id="SM00382">
    <property type="entry name" value="AAA"/>
    <property type="match status" value="1"/>
</dbReference>
<feature type="non-terminal residue" evidence="5">
    <location>
        <position position="1"/>
    </location>
</feature>
<sequence>VSFEVVAGEVYSIIGPNGAGKTTLFNLVSRLYDVDAGAITFDGDAITHLAPHQIAELGIARTFQNTELFERETVLKNLLIGHHVHRKTALWEELLFLPKVRAQDLDFRRQVEDVIDLLDLQSYREQIIGNLPYGVRKMVEIARALCLGPRLILLDEPSSGLNPEETEDLSFWIEDINEELGITVVMVEHDMNLVNQVSDRVLALTDGAVIAVGTPVEIQNHPDVLRAYLGD</sequence>
<dbReference type="InterPro" id="IPR051120">
    <property type="entry name" value="ABC_AA/LPS_Transport"/>
</dbReference>
<proteinExistence type="predicted"/>
<dbReference type="GO" id="GO:0005524">
    <property type="term" value="F:ATP binding"/>
    <property type="evidence" value="ECO:0007669"/>
    <property type="project" value="UniProtKB-KW"/>
</dbReference>
<evidence type="ECO:0000256" key="2">
    <source>
        <dbReference type="ARBA" id="ARBA00022741"/>
    </source>
</evidence>
<dbReference type="GO" id="GO:0016887">
    <property type="term" value="F:ATP hydrolysis activity"/>
    <property type="evidence" value="ECO:0007669"/>
    <property type="project" value="InterPro"/>
</dbReference>
<evidence type="ECO:0000259" key="4">
    <source>
        <dbReference type="PROSITE" id="PS50893"/>
    </source>
</evidence>
<dbReference type="InterPro" id="IPR027417">
    <property type="entry name" value="P-loop_NTPase"/>
</dbReference>
<dbReference type="SUPFAM" id="SSF52540">
    <property type="entry name" value="P-loop containing nucleoside triphosphate hydrolases"/>
    <property type="match status" value="1"/>
</dbReference>
<feature type="domain" description="ABC transporter" evidence="4">
    <location>
        <begin position="1"/>
        <end position="231"/>
    </location>
</feature>
<dbReference type="Pfam" id="PF00005">
    <property type="entry name" value="ABC_tran"/>
    <property type="match status" value="1"/>
</dbReference>
<dbReference type="PROSITE" id="PS50893">
    <property type="entry name" value="ABC_TRANSPORTER_2"/>
    <property type="match status" value="1"/>
</dbReference>
<dbReference type="CDD" id="cd03219">
    <property type="entry name" value="ABC_Mj1267_LivG_branched"/>
    <property type="match status" value="1"/>
</dbReference>
<organism evidence="5">
    <name type="scientific">marine metagenome</name>
    <dbReference type="NCBI Taxonomy" id="408172"/>
    <lineage>
        <taxon>unclassified sequences</taxon>
        <taxon>metagenomes</taxon>
        <taxon>ecological metagenomes</taxon>
    </lineage>
</organism>
<evidence type="ECO:0000256" key="1">
    <source>
        <dbReference type="ARBA" id="ARBA00022448"/>
    </source>
</evidence>
<keyword evidence="3" id="KW-0067">ATP-binding</keyword>
<dbReference type="InterPro" id="IPR032823">
    <property type="entry name" value="BCA_ABC_TP_C"/>
</dbReference>
<keyword evidence="1" id="KW-0813">Transport</keyword>
<reference evidence="5" key="1">
    <citation type="submission" date="2018-05" db="EMBL/GenBank/DDBJ databases">
        <authorList>
            <person name="Lanie J.A."/>
            <person name="Ng W.-L."/>
            <person name="Kazmierczak K.M."/>
            <person name="Andrzejewski T.M."/>
            <person name="Davidsen T.M."/>
            <person name="Wayne K.J."/>
            <person name="Tettelin H."/>
            <person name="Glass J.I."/>
            <person name="Rusch D."/>
            <person name="Podicherti R."/>
            <person name="Tsui H.-C.T."/>
            <person name="Winkler M.E."/>
        </authorList>
    </citation>
    <scope>NUCLEOTIDE SEQUENCE</scope>
</reference>
<evidence type="ECO:0000256" key="3">
    <source>
        <dbReference type="ARBA" id="ARBA00022840"/>
    </source>
</evidence>